<sequence>MFDNGVHRHKFAKSAADQTVNSLRKYELFDHYDDYEIRIFDGYMIFVIISIRIAKIKSTSSRRQATKFKNQATNLKRQTGLFLRIKILKFSSTFVDCTSETFVRFDIETTTNSSESFFEFLS</sequence>
<evidence type="ECO:0000313" key="2">
    <source>
        <dbReference type="Proteomes" id="UP000887565"/>
    </source>
</evidence>
<dbReference type="WBParaSite" id="nRc.2.0.1.t12158-RA">
    <property type="protein sequence ID" value="nRc.2.0.1.t12158-RA"/>
    <property type="gene ID" value="nRc.2.0.1.g12158"/>
</dbReference>
<feature type="transmembrane region" description="Helical" evidence="1">
    <location>
        <begin position="37"/>
        <end position="54"/>
    </location>
</feature>
<name>A0A915IEC9_ROMCU</name>
<reference evidence="3" key="1">
    <citation type="submission" date="2022-11" db="UniProtKB">
        <authorList>
            <consortium name="WormBaseParasite"/>
        </authorList>
    </citation>
    <scope>IDENTIFICATION</scope>
</reference>
<evidence type="ECO:0000313" key="3">
    <source>
        <dbReference type="WBParaSite" id="nRc.2.0.1.t12158-RA"/>
    </source>
</evidence>
<organism evidence="2 3">
    <name type="scientific">Romanomermis culicivorax</name>
    <name type="common">Nematode worm</name>
    <dbReference type="NCBI Taxonomy" id="13658"/>
    <lineage>
        <taxon>Eukaryota</taxon>
        <taxon>Metazoa</taxon>
        <taxon>Ecdysozoa</taxon>
        <taxon>Nematoda</taxon>
        <taxon>Enoplea</taxon>
        <taxon>Dorylaimia</taxon>
        <taxon>Mermithida</taxon>
        <taxon>Mermithoidea</taxon>
        <taxon>Mermithidae</taxon>
        <taxon>Romanomermis</taxon>
    </lineage>
</organism>
<keyword evidence="1" id="KW-0472">Membrane</keyword>
<dbReference type="Proteomes" id="UP000887565">
    <property type="component" value="Unplaced"/>
</dbReference>
<keyword evidence="2" id="KW-1185">Reference proteome</keyword>
<keyword evidence="1" id="KW-0812">Transmembrane</keyword>
<evidence type="ECO:0000256" key="1">
    <source>
        <dbReference type="SAM" id="Phobius"/>
    </source>
</evidence>
<proteinExistence type="predicted"/>
<keyword evidence="1" id="KW-1133">Transmembrane helix</keyword>
<protein>
    <submittedName>
        <fullName evidence="3">Uncharacterized protein</fullName>
    </submittedName>
</protein>
<dbReference type="AlphaFoldDB" id="A0A915IEC9"/>
<accession>A0A915IEC9</accession>